<gene>
    <name evidence="5" type="ORF">FYC77_05495</name>
</gene>
<evidence type="ECO:0000259" key="3">
    <source>
        <dbReference type="Pfam" id="PF04967"/>
    </source>
</evidence>
<dbReference type="Pfam" id="PF15915">
    <property type="entry name" value="BAT"/>
    <property type="match status" value="1"/>
</dbReference>
<organism evidence="5 6">
    <name type="scientific">Natrialba swarupiae</name>
    <dbReference type="NCBI Taxonomy" id="2448032"/>
    <lineage>
        <taxon>Archaea</taxon>
        <taxon>Methanobacteriati</taxon>
        <taxon>Methanobacteriota</taxon>
        <taxon>Stenosarchaea group</taxon>
        <taxon>Halobacteria</taxon>
        <taxon>Halobacteriales</taxon>
        <taxon>Natrialbaceae</taxon>
        <taxon>Natrialba</taxon>
    </lineage>
</organism>
<comment type="caution">
    <text evidence="5">The sequence shown here is derived from an EMBL/GenBank/DDBJ whole genome shotgun (WGS) entry which is preliminary data.</text>
</comment>
<keyword evidence="1" id="KW-0805">Transcription regulation</keyword>
<dbReference type="Proteomes" id="UP000324104">
    <property type="component" value="Unassembled WGS sequence"/>
</dbReference>
<evidence type="ECO:0000256" key="1">
    <source>
        <dbReference type="ARBA" id="ARBA00023015"/>
    </source>
</evidence>
<feature type="domain" description="HTH bat-type" evidence="3">
    <location>
        <begin position="153"/>
        <end position="204"/>
    </location>
</feature>
<dbReference type="PANTHER" id="PTHR34236">
    <property type="entry name" value="DIMETHYL SULFOXIDE REDUCTASE TRANSCRIPTIONAL ACTIVATOR"/>
    <property type="match status" value="1"/>
</dbReference>
<dbReference type="AlphaFoldDB" id="A0A5D5AQ57"/>
<evidence type="ECO:0000256" key="2">
    <source>
        <dbReference type="ARBA" id="ARBA00023163"/>
    </source>
</evidence>
<dbReference type="Pfam" id="PF04967">
    <property type="entry name" value="HTH_10"/>
    <property type="match status" value="1"/>
</dbReference>
<name>A0A5D5AQ57_9EURY</name>
<dbReference type="InterPro" id="IPR007050">
    <property type="entry name" value="HTH_bacterioopsin"/>
</dbReference>
<keyword evidence="6" id="KW-1185">Reference proteome</keyword>
<protein>
    <submittedName>
        <fullName evidence="5">Bacterio-opsin activator</fullName>
    </submittedName>
</protein>
<dbReference type="InterPro" id="IPR031803">
    <property type="entry name" value="BAT_GAF/HTH-assoc"/>
</dbReference>
<feature type="domain" description="Bacterioopsin transcriptional activator GAF and HTH associated" evidence="4">
    <location>
        <begin position="10"/>
        <end position="124"/>
    </location>
</feature>
<keyword evidence="2" id="KW-0804">Transcription</keyword>
<reference evidence="5 6" key="1">
    <citation type="submission" date="2019-08" db="EMBL/GenBank/DDBJ databases">
        <title>Archaea genome.</title>
        <authorList>
            <person name="Kajale S."/>
            <person name="Shouche Y."/>
            <person name="Deshpande N."/>
            <person name="Sharma A."/>
        </authorList>
    </citation>
    <scope>NUCLEOTIDE SEQUENCE [LARGE SCALE GENOMIC DNA]</scope>
    <source>
        <strain evidence="5 6">ESP3B_9</strain>
    </source>
</reference>
<sequence>MSLIVEFELETPILRVASGAIDRIRFEEVYETESGESKLLFCAFGEGFDQFESALADDPTVREFTRIEEALDRRLYSVILTEEAAGRLTYPVAAEYDVSILEIVATDEAVVRARVPSREALTAYRNRCLEKGVGFQVRRLYREQNAETERYGLTDPQHEALRLALEAGYFDVPRETTLSVLASDLEVSSQALSARLRRGQASVLERALGDDPT</sequence>
<evidence type="ECO:0000259" key="4">
    <source>
        <dbReference type="Pfam" id="PF15915"/>
    </source>
</evidence>
<dbReference type="PANTHER" id="PTHR34236:SF1">
    <property type="entry name" value="DIMETHYL SULFOXIDE REDUCTASE TRANSCRIPTIONAL ACTIVATOR"/>
    <property type="match status" value="1"/>
</dbReference>
<dbReference type="RefSeq" id="WP_149080500.1">
    <property type="nucleotide sequence ID" value="NZ_VTAW01000004.1"/>
</dbReference>
<accession>A0A5D5AQ57</accession>
<evidence type="ECO:0000313" key="5">
    <source>
        <dbReference type="EMBL" id="TYT63097.1"/>
    </source>
</evidence>
<dbReference type="EMBL" id="VTAW01000004">
    <property type="protein sequence ID" value="TYT63097.1"/>
    <property type="molecule type" value="Genomic_DNA"/>
</dbReference>
<proteinExistence type="predicted"/>
<evidence type="ECO:0000313" key="6">
    <source>
        <dbReference type="Proteomes" id="UP000324104"/>
    </source>
</evidence>